<name>A0A0C9ZDD2_9AGAM</name>
<gene>
    <name evidence="1" type="ORF">PISMIDRAFT_678650</name>
</gene>
<reference evidence="2" key="2">
    <citation type="submission" date="2015-01" db="EMBL/GenBank/DDBJ databases">
        <title>Evolutionary Origins and Diversification of the Mycorrhizal Mutualists.</title>
        <authorList>
            <consortium name="DOE Joint Genome Institute"/>
            <consortium name="Mycorrhizal Genomics Consortium"/>
            <person name="Kohler A."/>
            <person name="Kuo A."/>
            <person name="Nagy L.G."/>
            <person name="Floudas D."/>
            <person name="Copeland A."/>
            <person name="Barry K.W."/>
            <person name="Cichocki N."/>
            <person name="Veneault-Fourrey C."/>
            <person name="LaButti K."/>
            <person name="Lindquist E.A."/>
            <person name="Lipzen A."/>
            <person name="Lundell T."/>
            <person name="Morin E."/>
            <person name="Murat C."/>
            <person name="Riley R."/>
            <person name="Ohm R."/>
            <person name="Sun H."/>
            <person name="Tunlid A."/>
            <person name="Henrissat B."/>
            <person name="Grigoriev I.V."/>
            <person name="Hibbett D.S."/>
            <person name="Martin F."/>
        </authorList>
    </citation>
    <scope>NUCLEOTIDE SEQUENCE [LARGE SCALE GENOMIC DNA]</scope>
    <source>
        <strain evidence="2">441</strain>
    </source>
</reference>
<evidence type="ECO:0000313" key="2">
    <source>
        <dbReference type="Proteomes" id="UP000054018"/>
    </source>
</evidence>
<sequence length="141" mass="15721">MTGVSERSTLQLGWMAWTPHSNITIPRTPALRPLPSSVWNVISWIHPTQPPWMPMGSVVGGVIILIIDSRPSPADLAQAASRATERRAPALPWSALECRSDATRASPRCYTQFVPRCTHTVKSEASIPTSFFQTTSWRRQR</sequence>
<proteinExistence type="predicted"/>
<dbReference type="AlphaFoldDB" id="A0A0C9ZDD2"/>
<dbReference type="EMBL" id="KN833721">
    <property type="protein sequence ID" value="KIK23939.1"/>
    <property type="molecule type" value="Genomic_DNA"/>
</dbReference>
<dbReference type="HOGENOM" id="CLU_1826036_0_0_1"/>
<organism evidence="1 2">
    <name type="scientific">Pisolithus microcarpus 441</name>
    <dbReference type="NCBI Taxonomy" id="765257"/>
    <lineage>
        <taxon>Eukaryota</taxon>
        <taxon>Fungi</taxon>
        <taxon>Dikarya</taxon>
        <taxon>Basidiomycota</taxon>
        <taxon>Agaricomycotina</taxon>
        <taxon>Agaricomycetes</taxon>
        <taxon>Agaricomycetidae</taxon>
        <taxon>Boletales</taxon>
        <taxon>Sclerodermatineae</taxon>
        <taxon>Pisolithaceae</taxon>
        <taxon>Pisolithus</taxon>
    </lineage>
</organism>
<accession>A0A0C9ZDD2</accession>
<evidence type="ECO:0000313" key="1">
    <source>
        <dbReference type="EMBL" id="KIK23939.1"/>
    </source>
</evidence>
<keyword evidence="2" id="KW-1185">Reference proteome</keyword>
<dbReference type="Proteomes" id="UP000054018">
    <property type="component" value="Unassembled WGS sequence"/>
</dbReference>
<reference evidence="1 2" key="1">
    <citation type="submission" date="2014-04" db="EMBL/GenBank/DDBJ databases">
        <authorList>
            <consortium name="DOE Joint Genome Institute"/>
            <person name="Kuo A."/>
            <person name="Kohler A."/>
            <person name="Costa M.D."/>
            <person name="Nagy L.G."/>
            <person name="Floudas D."/>
            <person name="Copeland A."/>
            <person name="Barry K.W."/>
            <person name="Cichocki N."/>
            <person name="Veneault-Fourrey C."/>
            <person name="LaButti K."/>
            <person name="Lindquist E.A."/>
            <person name="Lipzen A."/>
            <person name="Lundell T."/>
            <person name="Morin E."/>
            <person name="Murat C."/>
            <person name="Sun H."/>
            <person name="Tunlid A."/>
            <person name="Henrissat B."/>
            <person name="Grigoriev I.V."/>
            <person name="Hibbett D.S."/>
            <person name="Martin F."/>
            <person name="Nordberg H.P."/>
            <person name="Cantor M.N."/>
            <person name="Hua S.X."/>
        </authorList>
    </citation>
    <scope>NUCLEOTIDE SEQUENCE [LARGE SCALE GENOMIC DNA]</scope>
    <source>
        <strain evidence="1 2">441</strain>
    </source>
</reference>
<protein>
    <submittedName>
        <fullName evidence="1">Uncharacterized protein</fullName>
    </submittedName>
</protein>